<feature type="transmembrane region" description="Helical" evidence="2">
    <location>
        <begin position="48"/>
        <end position="68"/>
    </location>
</feature>
<proteinExistence type="predicted"/>
<keyword evidence="2" id="KW-1133">Transmembrane helix</keyword>
<evidence type="ECO:0000313" key="4">
    <source>
        <dbReference type="Proteomes" id="UP001316803"/>
    </source>
</evidence>
<evidence type="ECO:0000256" key="1">
    <source>
        <dbReference type="SAM" id="MobiDB-lite"/>
    </source>
</evidence>
<evidence type="ECO:0000256" key="2">
    <source>
        <dbReference type="SAM" id="Phobius"/>
    </source>
</evidence>
<keyword evidence="4" id="KW-1185">Reference proteome</keyword>
<feature type="transmembrane region" description="Helical" evidence="2">
    <location>
        <begin position="96"/>
        <end position="116"/>
    </location>
</feature>
<feature type="region of interest" description="Disordered" evidence="1">
    <location>
        <begin position="383"/>
        <end position="407"/>
    </location>
</feature>
<feature type="transmembrane region" description="Helical" evidence="2">
    <location>
        <begin position="160"/>
        <end position="180"/>
    </location>
</feature>
<feature type="transmembrane region" description="Helical" evidence="2">
    <location>
        <begin position="192"/>
        <end position="216"/>
    </location>
</feature>
<evidence type="ECO:0000313" key="3">
    <source>
        <dbReference type="EMBL" id="KAK5955029.1"/>
    </source>
</evidence>
<reference evidence="3 4" key="1">
    <citation type="submission" date="2022-12" db="EMBL/GenBank/DDBJ databases">
        <title>Genomic features and morphological characterization of a novel Knufia sp. strain isolated from spacecraft assembly facility.</title>
        <authorList>
            <person name="Teixeira M."/>
            <person name="Chander A.M."/>
            <person name="Stajich J.E."/>
            <person name="Venkateswaran K."/>
        </authorList>
    </citation>
    <scope>NUCLEOTIDE SEQUENCE [LARGE SCALE GENOMIC DNA]</scope>
    <source>
        <strain evidence="3 4">FJI-L2-BK-P2</strain>
    </source>
</reference>
<dbReference type="EMBL" id="JAKLMC020000007">
    <property type="protein sequence ID" value="KAK5955029.1"/>
    <property type="molecule type" value="Genomic_DNA"/>
</dbReference>
<feature type="transmembrane region" description="Helical" evidence="2">
    <location>
        <begin position="280"/>
        <end position="307"/>
    </location>
</feature>
<protein>
    <submittedName>
        <fullName evidence="3">Uncharacterized protein</fullName>
    </submittedName>
</protein>
<accession>A0AAN8EGE3</accession>
<gene>
    <name evidence="3" type="ORF">OHC33_003708</name>
</gene>
<dbReference type="Proteomes" id="UP001316803">
    <property type="component" value="Unassembled WGS sequence"/>
</dbReference>
<comment type="caution">
    <text evidence="3">The sequence shown here is derived from an EMBL/GenBank/DDBJ whole genome shotgun (WGS) entry which is preliminary data.</text>
</comment>
<dbReference type="AlphaFoldDB" id="A0AAN8EGE3"/>
<sequence>MSSTLGFQISNAPTKHDPHHPSSGAGNVFLRAYRAVYRAFGFQKGYNFPLYAITVGTLCGFILARFQYLDFDGIFLKEAIPGEAYWYKDGHRRLGMILHLVGVLCGGFLACLQFTPVIRHKFIWLHRICGYLAIILFLMGNAGAFMILDHAVGGSPAFQVWIVVLGLATTVGLSLAWINIKRLQIDQHRAWMIRTWAWAANVITLRLILLAGIYVVPTYNIVLWSAIRCDEIHAMYASVGLPIEQNPTSQLYPTCGEDAASSTTAVAVSSMGEGPEAAAVMLRLVFVMSAWLALTIHALLAELYLWLTPAEHYRLRVVSYHRQVERGLTKPGRSKEAGLGSSRLGDAPEWWSLPLEDFQMAKTQPPDDRSKWTSTDYERRPIQHGIATHVQKDGTGDSEILLRSTQQ</sequence>
<feature type="region of interest" description="Disordered" evidence="1">
    <location>
        <begin position="1"/>
        <end position="22"/>
    </location>
</feature>
<feature type="compositionally biased region" description="Polar residues" evidence="1">
    <location>
        <begin position="1"/>
        <end position="13"/>
    </location>
</feature>
<dbReference type="Pfam" id="PF10067">
    <property type="entry name" value="DUF2306"/>
    <property type="match status" value="1"/>
</dbReference>
<feature type="transmembrane region" description="Helical" evidence="2">
    <location>
        <begin position="128"/>
        <end position="148"/>
    </location>
</feature>
<keyword evidence="2" id="KW-0472">Membrane</keyword>
<dbReference type="InterPro" id="IPR018750">
    <property type="entry name" value="DUF2306_membrane"/>
</dbReference>
<organism evidence="3 4">
    <name type="scientific">Knufia fluminis</name>
    <dbReference type="NCBI Taxonomy" id="191047"/>
    <lineage>
        <taxon>Eukaryota</taxon>
        <taxon>Fungi</taxon>
        <taxon>Dikarya</taxon>
        <taxon>Ascomycota</taxon>
        <taxon>Pezizomycotina</taxon>
        <taxon>Eurotiomycetes</taxon>
        <taxon>Chaetothyriomycetidae</taxon>
        <taxon>Chaetothyriales</taxon>
        <taxon>Trichomeriaceae</taxon>
        <taxon>Knufia</taxon>
    </lineage>
</organism>
<name>A0AAN8EGE3_9EURO</name>
<keyword evidence="2" id="KW-0812">Transmembrane</keyword>